<dbReference type="GO" id="GO:0006417">
    <property type="term" value="P:regulation of translation"/>
    <property type="evidence" value="ECO:0007669"/>
    <property type="project" value="TreeGrafter"/>
</dbReference>
<dbReference type="GeneID" id="106064752"/>
<evidence type="ECO:0000256" key="1">
    <source>
        <dbReference type="ARBA" id="ARBA00022737"/>
    </source>
</evidence>
<proteinExistence type="predicted"/>
<gene>
    <name evidence="7" type="primary">LOC106064752</name>
</gene>
<feature type="compositionally biased region" description="Low complexity" evidence="4">
    <location>
        <begin position="15"/>
        <end position="28"/>
    </location>
</feature>
<evidence type="ECO:0000313" key="6">
    <source>
        <dbReference type="Proteomes" id="UP001165740"/>
    </source>
</evidence>
<keyword evidence="1" id="KW-0677">Repeat</keyword>
<feature type="domain" description="PUM-HD" evidence="5">
    <location>
        <begin position="281"/>
        <end position="633"/>
    </location>
</feature>
<name>A0A9W3ACZ4_BIOGL</name>
<dbReference type="RefSeq" id="XP_055885157.1">
    <property type="nucleotide sequence ID" value="XM_056029182.1"/>
</dbReference>
<feature type="compositionally biased region" description="Basic and acidic residues" evidence="4">
    <location>
        <begin position="197"/>
        <end position="210"/>
    </location>
</feature>
<dbReference type="InterPro" id="IPR001313">
    <property type="entry name" value="Pumilio_RNA-bd_rpt"/>
</dbReference>
<dbReference type="PROSITE" id="PS50303">
    <property type="entry name" value="PUM_HD"/>
    <property type="match status" value="1"/>
</dbReference>
<feature type="region of interest" description="Disordered" evidence="4">
    <location>
        <begin position="159"/>
        <end position="263"/>
    </location>
</feature>
<sequence>MEEKRRSHYRDSIMKNKSASPAVKKSSSVLVRRGGFGLAENKGQGIKNVSMTPDTFERSQSKIKKAGVKRRKSLYGCDTSQVEDTSQLSQNNSILERTPVTLSQISIIDPSENDTLTTTFRKKHQPVSDDTLELAVHYARGEPDGAERSFTRKQLSQMCIDDGSDNKDNGNEDVEDCEMESESENEAPSPSKKSKLVQKEIKTPKAEKGKKTNLKMPFKQAAKKLKSLKGVVDSKKGKKQDKKDFGPLPDETTVPKTPNQTRKEVKQQRKMVKNNYELIENAKKFWEELRRHDLPDTKRRKICDDLMKLVTGKIKELSAVHDSARVIQCLVQYGTEEQRNLIFEELKDDICDLCKLKYAKYVVRKLIKYGTKELRGQLFAKFHGQVRKLIKHKEASDIIEYAFNDFATAPQRLAILEEFYGPTFTLFKEHSHQTLDQIMTEQPEKKEMVIRSMREALLPLIDKEILSYSLVHKVFHDFFTYADDKSKREMIDGLKEHVPNLLHTKDGTRVAMHFIWHGSAKDRKIIIKSLKSHVVKICKEEHGHLLLMAIFDSVDDTVLVQKAIIDEMVKSLDQVVHDQHGRKVLLYLLFPRDPHHFHPDIVNILKEGDGNATSKKDKVVRAKELCDYVSPHLIKYLENNALTMMSNSNHVLLVKAIITNASGDVVPAMRAIAELVAQPCSTADGAINMIEHPACHIALKKIIANDKTRMEAGNGILFSAILLEALPKSTIKVWAASNRGCFILVSLLEVGCSTITEKVSNHLQPVTKSLSKMTFKGAELLLEKLKNPNKSREFRV</sequence>
<evidence type="ECO:0000256" key="3">
    <source>
        <dbReference type="PROSITE-ProRule" id="PRU00317"/>
    </source>
</evidence>
<keyword evidence="2" id="KW-0694">RNA-binding</keyword>
<dbReference type="InterPro" id="IPR011989">
    <property type="entry name" value="ARM-like"/>
</dbReference>
<dbReference type="AlphaFoldDB" id="A0A9W3ACZ4"/>
<evidence type="ECO:0000313" key="7">
    <source>
        <dbReference type="RefSeq" id="XP_055885157.1"/>
    </source>
</evidence>
<dbReference type="InterPro" id="IPR040059">
    <property type="entry name" value="PUM3"/>
</dbReference>
<dbReference type="Pfam" id="PF08144">
    <property type="entry name" value="CPL"/>
    <property type="match status" value="1"/>
</dbReference>
<dbReference type="OrthoDB" id="497380at2759"/>
<accession>A0A9W3ACZ4</accession>
<dbReference type="GO" id="GO:0005730">
    <property type="term" value="C:nucleolus"/>
    <property type="evidence" value="ECO:0007669"/>
    <property type="project" value="TreeGrafter"/>
</dbReference>
<organism evidence="6 7">
    <name type="scientific">Biomphalaria glabrata</name>
    <name type="common">Bloodfluke planorb</name>
    <name type="synonym">Freshwater snail</name>
    <dbReference type="NCBI Taxonomy" id="6526"/>
    <lineage>
        <taxon>Eukaryota</taxon>
        <taxon>Metazoa</taxon>
        <taxon>Spiralia</taxon>
        <taxon>Lophotrochozoa</taxon>
        <taxon>Mollusca</taxon>
        <taxon>Gastropoda</taxon>
        <taxon>Heterobranchia</taxon>
        <taxon>Euthyneura</taxon>
        <taxon>Panpulmonata</taxon>
        <taxon>Hygrophila</taxon>
        <taxon>Lymnaeoidea</taxon>
        <taxon>Planorbidae</taxon>
        <taxon>Biomphalaria</taxon>
    </lineage>
</organism>
<dbReference type="SMART" id="SM00025">
    <property type="entry name" value="Pumilio"/>
    <property type="match status" value="6"/>
</dbReference>
<reference evidence="7" key="1">
    <citation type="submission" date="2025-08" db="UniProtKB">
        <authorList>
            <consortium name="RefSeq"/>
        </authorList>
    </citation>
    <scope>IDENTIFICATION</scope>
</reference>
<dbReference type="PANTHER" id="PTHR13389">
    <property type="entry name" value="PUMILIO HOMOLOG 3"/>
    <property type="match status" value="1"/>
</dbReference>
<evidence type="ECO:0000256" key="4">
    <source>
        <dbReference type="SAM" id="MobiDB-lite"/>
    </source>
</evidence>
<dbReference type="OMA" id="RCRRTEN"/>
<feature type="region of interest" description="Disordered" evidence="4">
    <location>
        <begin position="1"/>
        <end position="28"/>
    </location>
</feature>
<feature type="repeat" description="Pumilio" evidence="3">
    <location>
        <begin position="345"/>
        <end position="380"/>
    </location>
</feature>
<dbReference type="InterPro" id="IPR012959">
    <property type="entry name" value="CPL_dom"/>
</dbReference>
<dbReference type="Gene3D" id="1.25.10.10">
    <property type="entry name" value="Leucine-rich Repeat Variant"/>
    <property type="match status" value="2"/>
</dbReference>
<dbReference type="GO" id="GO:0003729">
    <property type="term" value="F:mRNA binding"/>
    <property type="evidence" value="ECO:0007669"/>
    <property type="project" value="TreeGrafter"/>
</dbReference>
<dbReference type="Proteomes" id="UP001165740">
    <property type="component" value="Chromosome 5"/>
</dbReference>
<dbReference type="InterPro" id="IPR016024">
    <property type="entry name" value="ARM-type_fold"/>
</dbReference>
<dbReference type="InterPro" id="IPR033133">
    <property type="entry name" value="PUM-HD"/>
</dbReference>
<evidence type="ECO:0000259" key="5">
    <source>
        <dbReference type="PROSITE" id="PS50303"/>
    </source>
</evidence>
<evidence type="ECO:0000256" key="2">
    <source>
        <dbReference type="ARBA" id="ARBA00022884"/>
    </source>
</evidence>
<feature type="compositionally biased region" description="Basic and acidic residues" evidence="4">
    <location>
        <begin position="1"/>
        <end position="14"/>
    </location>
</feature>
<dbReference type="PANTHER" id="PTHR13389:SF0">
    <property type="entry name" value="PUMILIO HOMOLOG 3"/>
    <property type="match status" value="1"/>
</dbReference>
<protein>
    <submittedName>
        <fullName evidence="7">Pumilio homolog 3-like isoform X1</fullName>
    </submittedName>
</protein>
<dbReference type="SUPFAM" id="SSF48371">
    <property type="entry name" value="ARM repeat"/>
    <property type="match status" value="1"/>
</dbReference>
<keyword evidence="6" id="KW-1185">Reference proteome</keyword>
<feature type="compositionally biased region" description="Acidic residues" evidence="4">
    <location>
        <begin position="171"/>
        <end position="185"/>
    </location>
</feature>
<dbReference type="PROSITE" id="PS50302">
    <property type="entry name" value="PUM"/>
    <property type="match status" value="1"/>
</dbReference>